<dbReference type="CDD" id="cd12945">
    <property type="entry name" value="NOPS_NONA_like"/>
    <property type="match status" value="1"/>
</dbReference>
<dbReference type="InterPro" id="IPR012677">
    <property type="entry name" value="Nucleotide-bd_a/b_plait_sf"/>
</dbReference>
<feature type="region of interest" description="Disordered" evidence="5">
    <location>
        <begin position="1"/>
        <end position="62"/>
    </location>
</feature>
<feature type="domain" description="RRM" evidence="6">
    <location>
        <begin position="214"/>
        <end position="295"/>
    </location>
</feature>
<feature type="coiled-coil region" evidence="4">
    <location>
        <begin position="346"/>
        <end position="439"/>
    </location>
</feature>
<feature type="compositionally biased region" description="Polar residues" evidence="5">
    <location>
        <begin position="7"/>
        <end position="40"/>
    </location>
</feature>
<dbReference type="PROSITE" id="PS50102">
    <property type="entry name" value="RRM"/>
    <property type="match status" value="2"/>
</dbReference>
<dbReference type="Proteomes" id="UP001162164">
    <property type="component" value="Unassembled WGS sequence"/>
</dbReference>
<dbReference type="SUPFAM" id="SSF54928">
    <property type="entry name" value="RNA-binding domain, RBD"/>
    <property type="match status" value="1"/>
</dbReference>
<organism evidence="7 8">
    <name type="scientific">Molorchus minor</name>
    <dbReference type="NCBI Taxonomy" id="1323400"/>
    <lineage>
        <taxon>Eukaryota</taxon>
        <taxon>Metazoa</taxon>
        <taxon>Ecdysozoa</taxon>
        <taxon>Arthropoda</taxon>
        <taxon>Hexapoda</taxon>
        <taxon>Insecta</taxon>
        <taxon>Pterygota</taxon>
        <taxon>Neoptera</taxon>
        <taxon>Endopterygota</taxon>
        <taxon>Coleoptera</taxon>
        <taxon>Polyphaga</taxon>
        <taxon>Cucujiformia</taxon>
        <taxon>Chrysomeloidea</taxon>
        <taxon>Cerambycidae</taxon>
        <taxon>Lamiinae</taxon>
        <taxon>Monochamini</taxon>
        <taxon>Molorchus</taxon>
    </lineage>
</organism>
<dbReference type="Gene3D" id="3.30.70.330">
    <property type="match status" value="2"/>
</dbReference>
<dbReference type="PANTHER" id="PTHR23189">
    <property type="entry name" value="RNA RECOGNITION MOTIF-CONTAINING"/>
    <property type="match status" value="1"/>
</dbReference>
<evidence type="ECO:0000256" key="4">
    <source>
        <dbReference type="SAM" id="Coils"/>
    </source>
</evidence>
<evidence type="ECO:0000256" key="3">
    <source>
        <dbReference type="PROSITE-ProRule" id="PRU00176"/>
    </source>
</evidence>
<evidence type="ECO:0000313" key="7">
    <source>
        <dbReference type="EMBL" id="KAJ8983887.1"/>
    </source>
</evidence>
<dbReference type="InterPro" id="IPR012975">
    <property type="entry name" value="NOPS"/>
</dbReference>
<evidence type="ECO:0000256" key="2">
    <source>
        <dbReference type="ARBA" id="ARBA00022884"/>
    </source>
</evidence>
<dbReference type="SMART" id="SM00360">
    <property type="entry name" value="RRM"/>
    <property type="match status" value="2"/>
</dbReference>
<protein>
    <recommendedName>
        <fullName evidence="6">RRM domain-containing protein</fullName>
    </recommendedName>
</protein>
<dbReference type="Gene3D" id="6.10.250.1170">
    <property type="match status" value="1"/>
</dbReference>
<evidence type="ECO:0000256" key="5">
    <source>
        <dbReference type="SAM" id="MobiDB-lite"/>
    </source>
</evidence>
<dbReference type="InterPro" id="IPR035979">
    <property type="entry name" value="RBD_domain_sf"/>
</dbReference>
<evidence type="ECO:0000259" key="6">
    <source>
        <dbReference type="PROSITE" id="PS50102"/>
    </source>
</evidence>
<dbReference type="InterPro" id="IPR000504">
    <property type="entry name" value="RRM_dom"/>
</dbReference>
<accession>A0ABQ9K2U0</accession>
<keyword evidence="2 3" id="KW-0694">RNA-binding</keyword>
<name>A0ABQ9K2U0_9CUCU</name>
<dbReference type="EMBL" id="JAPWTJ010000056">
    <property type="protein sequence ID" value="KAJ8983887.1"/>
    <property type="molecule type" value="Genomic_DNA"/>
</dbReference>
<keyword evidence="1" id="KW-0677">Repeat</keyword>
<gene>
    <name evidence="7" type="ORF">NQ317_000923</name>
</gene>
<dbReference type="Pfam" id="PF08075">
    <property type="entry name" value="NOPS"/>
    <property type="match status" value="1"/>
</dbReference>
<keyword evidence="4" id="KW-0175">Coiled coil</keyword>
<evidence type="ECO:0000313" key="8">
    <source>
        <dbReference type="Proteomes" id="UP001162164"/>
    </source>
</evidence>
<reference evidence="7" key="1">
    <citation type="journal article" date="2023" name="Insect Mol. Biol.">
        <title>Genome sequencing provides insights into the evolution of gene families encoding plant cell wall-degrading enzymes in longhorned beetles.</title>
        <authorList>
            <person name="Shin N.R."/>
            <person name="Okamura Y."/>
            <person name="Kirsch R."/>
            <person name="Pauchet Y."/>
        </authorList>
    </citation>
    <scope>NUCLEOTIDE SEQUENCE</scope>
    <source>
        <strain evidence="7">MMC_N1</strain>
    </source>
</reference>
<comment type="caution">
    <text evidence="7">The sequence shown here is derived from an EMBL/GenBank/DDBJ whole genome shotgun (WGS) entry which is preliminary data.</text>
</comment>
<dbReference type="Pfam" id="PF00076">
    <property type="entry name" value="RRM_1"/>
    <property type="match status" value="2"/>
</dbReference>
<keyword evidence="8" id="KW-1185">Reference proteome</keyword>
<proteinExistence type="predicted"/>
<evidence type="ECO:0000256" key="1">
    <source>
        <dbReference type="ARBA" id="ARBA00022737"/>
    </source>
</evidence>
<feature type="compositionally biased region" description="Gly residues" evidence="5">
    <location>
        <begin position="52"/>
        <end position="62"/>
    </location>
</feature>
<sequence>MAFEGNMEQQNNPDTTNVKVESSTNDNNAGGGQERSNNFQGRRGGGGDRFGRGGRFGGRGGGNRETGQDVVVVVVATKVAEALKKKVQMLMAIILVVPWNAVMVAVVPKINSWNAFSKYLDTTFEIPAVSMIEKKFNGRNRLYIGNIGSEVTEDDITDLFKPYGETAEIFLNKEKNFGFIKVDYHSNAEKAKRELDGTVLKSRNLKIRFAPNSATVKVKNLTPFTSNELLHYAFSLFGEIERATVQVDERGKPTGEGIIDFARKGSALHAIRKCAEGCFFLTGSLRPVIVESFEIVDDIDGYSDKNLPKKSPEYHKEREVGPRFALPGSFENEYGMRWKQLFDLHSQKEEALKKELDLEKEKLEAQMEYAKYEHETEVLRDQLRARELDKERQKREWEMKERQVEEERLRTEEQMRRTQEEMESRILQQQEDLRRRQQENNLFMQAHNLDSLLEQQEQAYDQPSTGYSHCKYHLLPLIIFI</sequence>
<feature type="domain" description="RRM" evidence="6">
    <location>
        <begin position="140"/>
        <end position="212"/>
    </location>
</feature>